<evidence type="ECO:0000256" key="4">
    <source>
        <dbReference type="ARBA" id="ARBA00022723"/>
    </source>
</evidence>
<dbReference type="AlphaFoldDB" id="A0ABD1YE02"/>
<dbReference type="InterPro" id="IPR050265">
    <property type="entry name" value="Fe/Mn_Superoxide_Dismutase"/>
</dbReference>
<protein>
    <recommendedName>
        <fullName evidence="3">superoxide dismutase</fullName>
        <ecNumber evidence="3">1.15.1.1</ecNumber>
    </recommendedName>
</protein>
<reference evidence="9 10" key="1">
    <citation type="submission" date="2024-09" db="EMBL/GenBank/DDBJ databases">
        <title>Chromosome-scale assembly of Riccia fluitans.</title>
        <authorList>
            <person name="Paukszto L."/>
            <person name="Sawicki J."/>
            <person name="Karawczyk K."/>
            <person name="Piernik-Szablinska J."/>
            <person name="Szczecinska M."/>
            <person name="Mazdziarz M."/>
        </authorList>
    </citation>
    <scope>NUCLEOTIDE SEQUENCE [LARGE SCALE GENOMIC DNA]</scope>
    <source>
        <strain evidence="9">Rf_01</strain>
        <tissue evidence="9">Aerial parts of the thallus</tissue>
    </source>
</reference>
<keyword evidence="5" id="KW-0560">Oxidoreductase</keyword>
<dbReference type="GO" id="GO:0004784">
    <property type="term" value="F:superoxide dismutase activity"/>
    <property type="evidence" value="ECO:0007669"/>
    <property type="project" value="UniProtKB-EC"/>
</dbReference>
<dbReference type="FunFam" id="1.10.287.990:FF:000001">
    <property type="entry name" value="Superoxide dismutase"/>
    <property type="match status" value="1"/>
</dbReference>
<name>A0ABD1YE02_9MARC</name>
<dbReference type="Gene3D" id="1.10.287.990">
    <property type="entry name" value="Fe,Mn superoxide dismutase (SOD) domain"/>
    <property type="match status" value="1"/>
</dbReference>
<dbReference type="GO" id="GO:0046872">
    <property type="term" value="F:metal ion binding"/>
    <property type="evidence" value="ECO:0007669"/>
    <property type="project" value="UniProtKB-KW"/>
</dbReference>
<comment type="subcellular location">
    <subcellularLocation>
        <location evidence="1">Mitochondrion</location>
    </subcellularLocation>
</comment>
<comment type="caution">
    <text evidence="9">The sequence shown here is derived from an EMBL/GenBank/DDBJ whole genome shotgun (WGS) entry which is preliminary data.</text>
</comment>
<keyword evidence="10" id="KW-1185">Reference proteome</keyword>
<evidence type="ECO:0000259" key="8">
    <source>
        <dbReference type="Pfam" id="PF00081"/>
    </source>
</evidence>
<evidence type="ECO:0000256" key="2">
    <source>
        <dbReference type="ARBA" id="ARBA00008714"/>
    </source>
</evidence>
<dbReference type="Proteomes" id="UP001605036">
    <property type="component" value="Unassembled WGS sequence"/>
</dbReference>
<accession>A0ABD1YE02</accession>
<dbReference type="PANTHER" id="PTHR11404:SF6">
    <property type="entry name" value="SUPEROXIDE DISMUTASE [MN], MITOCHONDRIAL"/>
    <property type="match status" value="1"/>
</dbReference>
<organism evidence="9 10">
    <name type="scientific">Riccia fluitans</name>
    <dbReference type="NCBI Taxonomy" id="41844"/>
    <lineage>
        <taxon>Eukaryota</taxon>
        <taxon>Viridiplantae</taxon>
        <taxon>Streptophyta</taxon>
        <taxon>Embryophyta</taxon>
        <taxon>Marchantiophyta</taxon>
        <taxon>Marchantiopsida</taxon>
        <taxon>Marchantiidae</taxon>
        <taxon>Marchantiales</taxon>
        <taxon>Ricciaceae</taxon>
        <taxon>Riccia</taxon>
    </lineage>
</organism>
<evidence type="ECO:0000256" key="6">
    <source>
        <dbReference type="ARBA" id="ARBA00023128"/>
    </source>
</evidence>
<dbReference type="Pfam" id="PF00081">
    <property type="entry name" value="Sod_Fe_N"/>
    <property type="match status" value="1"/>
</dbReference>
<gene>
    <name evidence="9" type="ORF">R1flu_013649</name>
</gene>
<evidence type="ECO:0000313" key="9">
    <source>
        <dbReference type="EMBL" id="KAL2628963.1"/>
    </source>
</evidence>
<sequence length="127" mass="13797">MATMVALRKSTGAISSGARSLLSFQRGFGTSDHGYTLPDLPYEYGALEPVISGEIMQLHHSKHHQAYVTGFNQAMEKLKEAHSKRDPQTIVQLQSLIKFNGGGHVNHSIFWQNLAPVKEGGGAPPEG</sequence>
<proteinExistence type="inferred from homology"/>
<evidence type="ECO:0000256" key="5">
    <source>
        <dbReference type="ARBA" id="ARBA00023002"/>
    </source>
</evidence>
<dbReference type="GO" id="GO:0005739">
    <property type="term" value="C:mitochondrion"/>
    <property type="evidence" value="ECO:0007669"/>
    <property type="project" value="UniProtKB-SubCell"/>
</dbReference>
<dbReference type="EC" id="1.15.1.1" evidence="3"/>
<comment type="similarity">
    <text evidence="2">Belongs to the iron/manganese superoxide dismutase family.</text>
</comment>
<dbReference type="PRINTS" id="PR01703">
    <property type="entry name" value="MNSODISMTASE"/>
</dbReference>
<keyword evidence="4" id="KW-0479">Metal-binding</keyword>
<dbReference type="InterPro" id="IPR001189">
    <property type="entry name" value="Mn/Fe_SOD"/>
</dbReference>
<dbReference type="SUPFAM" id="SSF46609">
    <property type="entry name" value="Fe,Mn superoxide dismutase (SOD), N-terminal domain"/>
    <property type="match status" value="1"/>
</dbReference>
<evidence type="ECO:0000256" key="3">
    <source>
        <dbReference type="ARBA" id="ARBA00012682"/>
    </source>
</evidence>
<evidence type="ECO:0000256" key="1">
    <source>
        <dbReference type="ARBA" id="ARBA00004173"/>
    </source>
</evidence>
<evidence type="ECO:0000313" key="10">
    <source>
        <dbReference type="Proteomes" id="UP001605036"/>
    </source>
</evidence>
<dbReference type="InterPro" id="IPR019831">
    <property type="entry name" value="Mn/Fe_SOD_N"/>
</dbReference>
<comment type="catalytic activity">
    <reaction evidence="7">
        <text>2 superoxide + 2 H(+) = H2O2 + O2</text>
        <dbReference type="Rhea" id="RHEA:20696"/>
        <dbReference type="ChEBI" id="CHEBI:15378"/>
        <dbReference type="ChEBI" id="CHEBI:15379"/>
        <dbReference type="ChEBI" id="CHEBI:16240"/>
        <dbReference type="ChEBI" id="CHEBI:18421"/>
        <dbReference type="EC" id="1.15.1.1"/>
    </reaction>
</comment>
<dbReference type="PANTHER" id="PTHR11404">
    <property type="entry name" value="SUPEROXIDE DISMUTASE 2"/>
    <property type="match status" value="1"/>
</dbReference>
<feature type="domain" description="Manganese/iron superoxide dismutase N-terminal" evidence="8">
    <location>
        <begin position="35"/>
        <end position="115"/>
    </location>
</feature>
<dbReference type="EMBL" id="JBHFFA010000004">
    <property type="protein sequence ID" value="KAL2628963.1"/>
    <property type="molecule type" value="Genomic_DNA"/>
</dbReference>
<keyword evidence="6" id="KW-0496">Mitochondrion</keyword>
<dbReference type="InterPro" id="IPR036324">
    <property type="entry name" value="Mn/Fe_SOD_N_sf"/>
</dbReference>
<evidence type="ECO:0000256" key="7">
    <source>
        <dbReference type="ARBA" id="ARBA00049204"/>
    </source>
</evidence>